<feature type="transmembrane region" description="Helical" evidence="1">
    <location>
        <begin position="85"/>
        <end position="109"/>
    </location>
</feature>
<dbReference type="AlphaFoldDB" id="A0A1F6XQQ4"/>
<keyword evidence="1" id="KW-1133">Transmembrane helix</keyword>
<name>A0A1F6XQQ4_9BACT</name>
<evidence type="ECO:0000313" key="2">
    <source>
        <dbReference type="EMBL" id="OGI96403.1"/>
    </source>
</evidence>
<accession>A0A1F6XQQ4</accession>
<dbReference type="Pfam" id="PF18895">
    <property type="entry name" value="T4SS_pilin"/>
    <property type="match status" value="1"/>
</dbReference>
<reference evidence="2 3" key="1">
    <citation type="journal article" date="2016" name="Nat. Commun.">
        <title>Thousands of microbial genomes shed light on interconnected biogeochemical processes in an aquifer system.</title>
        <authorList>
            <person name="Anantharaman K."/>
            <person name="Brown C.T."/>
            <person name="Hug L.A."/>
            <person name="Sharon I."/>
            <person name="Castelle C.J."/>
            <person name="Probst A.J."/>
            <person name="Thomas B.C."/>
            <person name="Singh A."/>
            <person name="Wilkins M.J."/>
            <person name="Karaoz U."/>
            <person name="Brodie E.L."/>
            <person name="Williams K.H."/>
            <person name="Hubbard S.S."/>
            <person name="Banfield J.F."/>
        </authorList>
    </citation>
    <scope>NUCLEOTIDE SEQUENCE [LARGE SCALE GENOMIC DNA]</scope>
</reference>
<keyword evidence="1" id="KW-0472">Membrane</keyword>
<keyword evidence="1" id="KW-0812">Transmembrane</keyword>
<proteinExistence type="predicted"/>
<protein>
    <submittedName>
        <fullName evidence="2">Uncharacterized protein</fullName>
    </submittedName>
</protein>
<evidence type="ECO:0000313" key="3">
    <source>
        <dbReference type="Proteomes" id="UP000177195"/>
    </source>
</evidence>
<dbReference type="Proteomes" id="UP000177195">
    <property type="component" value="Unassembled WGS sequence"/>
</dbReference>
<dbReference type="InterPro" id="IPR043993">
    <property type="entry name" value="T4SS_pilin"/>
</dbReference>
<feature type="transmembrane region" description="Helical" evidence="1">
    <location>
        <begin position="44"/>
        <end position="65"/>
    </location>
</feature>
<comment type="caution">
    <text evidence="2">The sequence shown here is derived from an EMBL/GenBank/DDBJ whole genome shotgun (WGS) entry which is preliminary data.</text>
</comment>
<gene>
    <name evidence="2" type="ORF">A3I25_00010</name>
</gene>
<organism evidence="2 3">
    <name type="scientific">Candidatus Nomurabacteria bacterium RIFCSPLOWO2_02_FULL_42_17</name>
    <dbReference type="NCBI Taxonomy" id="1801789"/>
    <lineage>
        <taxon>Bacteria</taxon>
        <taxon>Candidatus Nomuraibacteriota</taxon>
    </lineage>
</organism>
<dbReference type="EMBL" id="MFVN01000040">
    <property type="protein sequence ID" value="OGI96403.1"/>
    <property type="molecule type" value="Genomic_DNA"/>
</dbReference>
<evidence type="ECO:0000256" key="1">
    <source>
        <dbReference type="SAM" id="Phobius"/>
    </source>
</evidence>
<sequence length="119" mass="13092">MFNLSKVFSKIIYLLTMIAVGLPSVALAAPNNIKDLLDMFTDLLINSVVPLLIAAAMVVFIWGMIEFVGNADNEEKRAKGKQLMLWGIIGFFVIVSIWGLVGLFTNFFGVPSGMPRLPE</sequence>